<dbReference type="OrthoDB" id="610799at2759"/>
<organism evidence="2 3">
    <name type="scientific">Musa troglodytarum</name>
    <name type="common">fe'i banana</name>
    <dbReference type="NCBI Taxonomy" id="320322"/>
    <lineage>
        <taxon>Eukaryota</taxon>
        <taxon>Viridiplantae</taxon>
        <taxon>Streptophyta</taxon>
        <taxon>Embryophyta</taxon>
        <taxon>Tracheophyta</taxon>
        <taxon>Spermatophyta</taxon>
        <taxon>Magnoliopsida</taxon>
        <taxon>Liliopsida</taxon>
        <taxon>Zingiberales</taxon>
        <taxon>Musaceae</taxon>
        <taxon>Musa</taxon>
    </lineage>
</organism>
<evidence type="ECO:0000313" key="2">
    <source>
        <dbReference type="EMBL" id="URE11579.1"/>
    </source>
</evidence>
<dbReference type="EMBL" id="CP097508">
    <property type="protein sequence ID" value="URE11579.1"/>
    <property type="molecule type" value="Genomic_DNA"/>
</dbReference>
<evidence type="ECO:0000256" key="1">
    <source>
        <dbReference type="SAM" id="MobiDB-lite"/>
    </source>
</evidence>
<sequence length="109" mass="12452">MGNCIKLQKPVSWVDDDDDFWGSMEHNKKDHGEVFLAPVKEKGGGGRSTEVRIKISKKQLEELLRQDDGNGLPLRQVLAGLVSMHEPGKLHDQERHWRPRLQSIPEMSE</sequence>
<dbReference type="PANTHER" id="PTHR33647">
    <property type="entry name" value="OS01G0793900 PROTEIN"/>
    <property type="match status" value="1"/>
</dbReference>
<reference evidence="2" key="1">
    <citation type="submission" date="2022-05" db="EMBL/GenBank/DDBJ databases">
        <title>The Musa troglodytarum L. genome provides insights into the mechanism of non-climacteric behaviour and enrichment of carotenoids.</title>
        <authorList>
            <person name="Wang J."/>
        </authorList>
    </citation>
    <scope>NUCLEOTIDE SEQUENCE</scope>
    <source>
        <tissue evidence="2">Leaf</tissue>
    </source>
</reference>
<dbReference type="PANTHER" id="PTHR33647:SF5">
    <property type="entry name" value="OS01G0793900 PROTEIN"/>
    <property type="match status" value="1"/>
</dbReference>
<name>A0A9E7GAE3_9LILI</name>
<accession>A0A9E7GAE3</accession>
<keyword evidence="3" id="KW-1185">Reference proteome</keyword>
<evidence type="ECO:0000313" key="3">
    <source>
        <dbReference type="Proteomes" id="UP001055439"/>
    </source>
</evidence>
<dbReference type="AlphaFoldDB" id="A0A9E7GAE3"/>
<dbReference type="Proteomes" id="UP001055439">
    <property type="component" value="Chromosome 6"/>
</dbReference>
<proteinExistence type="predicted"/>
<protein>
    <submittedName>
        <fullName evidence="2">Uncharacterized protein</fullName>
    </submittedName>
</protein>
<gene>
    <name evidence="2" type="ORF">MUK42_21861</name>
</gene>
<feature type="region of interest" description="Disordered" evidence="1">
    <location>
        <begin position="88"/>
        <end position="109"/>
    </location>
</feature>